<comment type="caution">
    <text evidence="2">The sequence shown here is derived from an EMBL/GenBank/DDBJ whole genome shotgun (WGS) entry which is preliminary data.</text>
</comment>
<dbReference type="RefSeq" id="WP_205132419.1">
    <property type="nucleotide sequence ID" value="NZ_JACSNT010000001.1"/>
</dbReference>
<organism evidence="2 3">
    <name type="scientific">Anaerotignum lactatifermentans</name>
    <dbReference type="NCBI Taxonomy" id="160404"/>
    <lineage>
        <taxon>Bacteria</taxon>
        <taxon>Bacillati</taxon>
        <taxon>Bacillota</taxon>
        <taxon>Clostridia</taxon>
        <taxon>Lachnospirales</taxon>
        <taxon>Anaerotignaceae</taxon>
        <taxon>Anaerotignum</taxon>
    </lineage>
</organism>
<dbReference type="Gene3D" id="3.40.630.30">
    <property type="match status" value="1"/>
</dbReference>
<sequence length="175" mass="20362">MREKIVLVRAKAEDWKEFAGEIQAAFAIALEEHYGPQEEPVPEDTEIRKAFAAEDRDVYYIFQGDQKVGGAVIRRGQKAMYNELELFYISPAYHSRGVGLAAWQAIERAYPQTKVWETITPYFEQRNIHFYLNKCGFQAVEFFNRMHPGRDLPMGEDGDPMPGTEAFFRFEKHMQ</sequence>
<dbReference type="SUPFAM" id="SSF55729">
    <property type="entry name" value="Acyl-CoA N-acyltransferases (Nat)"/>
    <property type="match status" value="1"/>
</dbReference>
<dbReference type="EMBL" id="JACSNV010000001">
    <property type="protein sequence ID" value="MBM6876669.1"/>
    <property type="molecule type" value="Genomic_DNA"/>
</dbReference>
<dbReference type="InterPro" id="IPR016181">
    <property type="entry name" value="Acyl_CoA_acyltransferase"/>
</dbReference>
<accession>A0ABS2G5H8</accession>
<protein>
    <submittedName>
        <fullName evidence="2">GNAT family N-acetyltransferase</fullName>
    </submittedName>
</protein>
<dbReference type="InterPro" id="IPR000182">
    <property type="entry name" value="GNAT_dom"/>
</dbReference>
<proteinExistence type="predicted"/>
<dbReference type="Pfam" id="PF00583">
    <property type="entry name" value="Acetyltransf_1"/>
    <property type="match status" value="1"/>
</dbReference>
<evidence type="ECO:0000259" key="1">
    <source>
        <dbReference type="PROSITE" id="PS51186"/>
    </source>
</evidence>
<gene>
    <name evidence="2" type="ORF">H9X83_00635</name>
</gene>
<reference evidence="2 3" key="1">
    <citation type="journal article" date="2021" name="Sci. Rep.">
        <title>The distribution of antibiotic resistance genes in chicken gut microbiota commensals.</title>
        <authorList>
            <person name="Juricova H."/>
            <person name="Matiasovicova J."/>
            <person name="Kubasova T."/>
            <person name="Cejkova D."/>
            <person name="Rychlik I."/>
        </authorList>
    </citation>
    <scope>NUCLEOTIDE SEQUENCE [LARGE SCALE GENOMIC DNA]</scope>
    <source>
        <strain evidence="2 3">An431b</strain>
    </source>
</reference>
<name>A0ABS2G5H8_9FIRM</name>
<evidence type="ECO:0000313" key="3">
    <source>
        <dbReference type="Proteomes" id="UP000729290"/>
    </source>
</evidence>
<dbReference type="Proteomes" id="UP000729290">
    <property type="component" value="Unassembled WGS sequence"/>
</dbReference>
<evidence type="ECO:0000313" key="2">
    <source>
        <dbReference type="EMBL" id="MBM6876669.1"/>
    </source>
</evidence>
<keyword evidence="3" id="KW-1185">Reference proteome</keyword>
<feature type="domain" description="N-acetyltransferase" evidence="1">
    <location>
        <begin position="5"/>
        <end position="159"/>
    </location>
</feature>
<dbReference type="PROSITE" id="PS51186">
    <property type="entry name" value="GNAT"/>
    <property type="match status" value="1"/>
</dbReference>